<dbReference type="InterPro" id="IPR006015">
    <property type="entry name" value="Universal_stress_UspA"/>
</dbReference>
<dbReference type="CDD" id="cd23659">
    <property type="entry name" value="USP_At3g01520-like"/>
    <property type="match status" value="1"/>
</dbReference>
<accession>A0ABQ9EE20</accession>
<name>A0ABQ9EE20_TEGGR</name>
<dbReference type="PRINTS" id="PR01438">
    <property type="entry name" value="UNVRSLSTRESS"/>
</dbReference>
<evidence type="ECO:0000259" key="1">
    <source>
        <dbReference type="Pfam" id="PF00582"/>
    </source>
</evidence>
<evidence type="ECO:0000313" key="2">
    <source>
        <dbReference type="EMBL" id="KAJ8302096.1"/>
    </source>
</evidence>
<dbReference type="EMBL" id="JARBDR010000918">
    <property type="protein sequence ID" value="KAJ8302096.1"/>
    <property type="molecule type" value="Genomic_DNA"/>
</dbReference>
<protein>
    <recommendedName>
        <fullName evidence="1">UspA domain-containing protein</fullName>
    </recommendedName>
</protein>
<keyword evidence="3" id="KW-1185">Reference proteome</keyword>
<comment type="caution">
    <text evidence="2">The sequence shown here is derived from an EMBL/GenBank/DDBJ whole genome shotgun (WGS) entry which is preliminary data.</text>
</comment>
<dbReference type="Proteomes" id="UP001217089">
    <property type="component" value="Unassembled WGS sequence"/>
</dbReference>
<gene>
    <name evidence="2" type="ORF">KUTeg_021083</name>
</gene>
<dbReference type="Gene3D" id="3.40.50.620">
    <property type="entry name" value="HUPs"/>
    <property type="match status" value="1"/>
</dbReference>
<reference evidence="2 3" key="1">
    <citation type="submission" date="2022-12" db="EMBL/GenBank/DDBJ databases">
        <title>Chromosome-level genome of Tegillarca granosa.</title>
        <authorList>
            <person name="Kim J."/>
        </authorList>
    </citation>
    <scope>NUCLEOTIDE SEQUENCE [LARGE SCALE GENOMIC DNA]</scope>
    <source>
        <strain evidence="2">Teg-2019</strain>
        <tissue evidence="2">Adductor muscle</tissue>
    </source>
</reference>
<evidence type="ECO:0000313" key="3">
    <source>
        <dbReference type="Proteomes" id="UP001217089"/>
    </source>
</evidence>
<proteinExistence type="predicted"/>
<feature type="domain" description="UspA" evidence="1">
    <location>
        <begin position="155"/>
        <end position="217"/>
    </location>
</feature>
<dbReference type="SUPFAM" id="SSF52402">
    <property type="entry name" value="Adenine nucleotide alpha hydrolases-like"/>
    <property type="match status" value="1"/>
</dbReference>
<dbReference type="InterPro" id="IPR014729">
    <property type="entry name" value="Rossmann-like_a/b/a_fold"/>
</dbReference>
<organism evidence="2 3">
    <name type="scientific">Tegillarca granosa</name>
    <name type="common">Malaysian cockle</name>
    <name type="synonym">Anadara granosa</name>
    <dbReference type="NCBI Taxonomy" id="220873"/>
    <lineage>
        <taxon>Eukaryota</taxon>
        <taxon>Metazoa</taxon>
        <taxon>Spiralia</taxon>
        <taxon>Lophotrochozoa</taxon>
        <taxon>Mollusca</taxon>
        <taxon>Bivalvia</taxon>
        <taxon>Autobranchia</taxon>
        <taxon>Pteriomorphia</taxon>
        <taxon>Arcoida</taxon>
        <taxon>Arcoidea</taxon>
        <taxon>Arcidae</taxon>
        <taxon>Tegillarca</taxon>
    </lineage>
</organism>
<dbReference type="PANTHER" id="PTHR31964:SF113">
    <property type="entry name" value="USPA DOMAIN-CONTAINING PROTEIN"/>
    <property type="match status" value="1"/>
</dbReference>
<sequence>MAEHTESQPEKKVLVAVDGSDHADYALDCKYTRGYIKELQRPEDRIVLLYIPDSYDFSLTKLGVFLQHMDINDRGLRHLHIIASQRFQILMLFGHILYSVRKFAPPKIIQKNMLLPDDLWRKAMYEELKADIDKRVKQMEEKYGKKMKEMNVSLSEEKSYNEVEIRDYSGNVTNVKFRSMAGKPEVVIVEAAKDENANLVVTGTRGLGKLRRTFLGSANRLTKHKNATQHNEYSIETQTNRVT</sequence>
<dbReference type="PANTHER" id="PTHR31964">
    <property type="entry name" value="ADENINE NUCLEOTIDE ALPHA HYDROLASES-LIKE SUPERFAMILY PROTEIN"/>
    <property type="match status" value="1"/>
</dbReference>
<dbReference type="InterPro" id="IPR006016">
    <property type="entry name" value="UspA"/>
</dbReference>
<dbReference type="Pfam" id="PF00582">
    <property type="entry name" value="Usp"/>
    <property type="match status" value="1"/>
</dbReference>